<proteinExistence type="inferred from homology"/>
<keyword evidence="7 16" id="KW-0732">Signal</keyword>
<dbReference type="InterPro" id="IPR012338">
    <property type="entry name" value="Beta-lactam/transpept-like"/>
</dbReference>
<dbReference type="Gene3D" id="2.60.410.10">
    <property type="entry name" value="D-Ala-D-Ala carboxypeptidase, C-terminal domain"/>
    <property type="match status" value="1"/>
</dbReference>
<dbReference type="SUPFAM" id="SSF56601">
    <property type="entry name" value="beta-lactamase/transpeptidase-like"/>
    <property type="match status" value="1"/>
</dbReference>
<dbReference type="GO" id="GO:0006508">
    <property type="term" value="P:proteolysis"/>
    <property type="evidence" value="ECO:0007669"/>
    <property type="project" value="UniProtKB-KW"/>
</dbReference>
<evidence type="ECO:0000256" key="13">
    <source>
        <dbReference type="PIRSR" id="PIRSR618044-1"/>
    </source>
</evidence>
<evidence type="ECO:0000313" key="19">
    <source>
        <dbReference type="Proteomes" id="UP000306509"/>
    </source>
</evidence>
<dbReference type="PANTHER" id="PTHR21581:SF33">
    <property type="entry name" value="D-ALANYL-D-ALANINE CARBOXYPEPTIDASE DACB"/>
    <property type="match status" value="1"/>
</dbReference>
<keyword evidence="10" id="KW-0573">Peptidoglycan synthesis</keyword>
<evidence type="ECO:0000256" key="2">
    <source>
        <dbReference type="ARBA" id="ARBA00004752"/>
    </source>
</evidence>
<dbReference type="EMBL" id="QGQD01000010">
    <property type="protein sequence ID" value="TLD02612.1"/>
    <property type="molecule type" value="Genomic_DNA"/>
</dbReference>
<evidence type="ECO:0000313" key="18">
    <source>
        <dbReference type="EMBL" id="TLD02612.1"/>
    </source>
</evidence>
<dbReference type="InterPro" id="IPR012907">
    <property type="entry name" value="Peptidase_S11_C"/>
</dbReference>
<keyword evidence="8 18" id="KW-0378">Hydrolase</keyword>
<feature type="active site" description="Proton acceptor" evidence="13">
    <location>
        <position position="68"/>
    </location>
</feature>
<dbReference type="UniPathway" id="UPA00219"/>
<evidence type="ECO:0000256" key="10">
    <source>
        <dbReference type="ARBA" id="ARBA00022984"/>
    </source>
</evidence>
<evidence type="ECO:0000256" key="14">
    <source>
        <dbReference type="PIRSR" id="PIRSR618044-2"/>
    </source>
</evidence>
<keyword evidence="19" id="KW-1185">Reference proteome</keyword>
<dbReference type="RefSeq" id="WP_138001698.1">
    <property type="nucleotide sequence ID" value="NZ_QGQD01000010.1"/>
</dbReference>
<dbReference type="Proteomes" id="UP000306509">
    <property type="component" value="Unassembled WGS sequence"/>
</dbReference>
<keyword evidence="5 18" id="KW-0121">Carboxypeptidase</keyword>
<evidence type="ECO:0000256" key="4">
    <source>
        <dbReference type="ARBA" id="ARBA00012448"/>
    </source>
</evidence>
<dbReference type="SUPFAM" id="SSF69189">
    <property type="entry name" value="Penicillin-binding protein associated domain"/>
    <property type="match status" value="1"/>
</dbReference>
<dbReference type="Pfam" id="PF00768">
    <property type="entry name" value="Peptidase_S11"/>
    <property type="match status" value="1"/>
</dbReference>
<evidence type="ECO:0000256" key="8">
    <source>
        <dbReference type="ARBA" id="ARBA00022801"/>
    </source>
</evidence>
<evidence type="ECO:0000256" key="15">
    <source>
        <dbReference type="RuleBase" id="RU004016"/>
    </source>
</evidence>
<keyword evidence="6" id="KW-0645">Protease</keyword>
<feature type="binding site" evidence="14">
    <location>
        <position position="235"/>
    </location>
    <ligand>
        <name>substrate</name>
    </ligand>
</feature>
<evidence type="ECO:0000259" key="17">
    <source>
        <dbReference type="SMART" id="SM00936"/>
    </source>
</evidence>
<dbReference type="Pfam" id="PF07943">
    <property type="entry name" value="PBP5_C"/>
    <property type="match status" value="1"/>
</dbReference>
<comment type="catalytic activity">
    <reaction evidence="12">
        <text>Preferential cleavage: (Ac)2-L-Lys-D-Ala-|-D-Ala. Also transpeptidation of peptidyl-alanyl moieties that are N-acyl substituents of D-alanine.</text>
        <dbReference type="EC" id="3.4.16.4"/>
    </reaction>
</comment>
<gene>
    <name evidence="18" type="primary">dacB_2</name>
    <name evidence="18" type="ORF">DSM106044_00484</name>
</gene>
<dbReference type="GO" id="GO:0009252">
    <property type="term" value="P:peptidoglycan biosynthetic process"/>
    <property type="evidence" value="ECO:0007669"/>
    <property type="project" value="UniProtKB-UniPathway"/>
</dbReference>
<dbReference type="STRING" id="180332.GCA_000797495_02845"/>
<dbReference type="InterPro" id="IPR018044">
    <property type="entry name" value="Peptidase_S11"/>
</dbReference>
<evidence type="ECO:0000256" key="11">
    <source>
        <dbReference type="ARBA" id="ARBA00023316"/>
    </source>
</evidence>
<evidence type="ECO:0000256" key="5">
    <source>
        <dbReference type="ARBA" id="ARBA00022645"/>
    </source>
</evidence>
<evidence type="ECO:0000256" key="12">
    <source>
        <dbReference type="ARBA" id="ARBA00034000"/>
    </source>
</evidence>
<dbReference type="InterPro" id="IPR037167">
    <property type="entry name" value="Peptidase_S11_C_sf"/>
</dbReference>
<reference evidence="18 19" key="1">
    <citation type="journal article" date="2019" name="Anaerobe">
        <title>Detection of Robinsoniella peoriensis in multiple bone samples of a trauma patient.</title>
        <authorList>
            <person name="Schrottner P."/>
            <person name="Hartwich K."/>
            <person name="Bunk B."/>
            <person name="Schober I."/>
            <person name="Helbig S."/>
            <person name="Rudolph W.W."/>
            <person name="Gunzer F."/>
        </authorList>
    </citation>
    <scope>NUCLEOTIDE SEQUENCE [LARGE SCALE GENOMIC DNA]</scope>
    <source>
        <strain evidence="18 19">DSM 106044</strain>
    </source>
</reference>
<evidence type="ECO:0000256" key="6">
    <source>
        <dbReference type="ARBA" id="ARBA00022670"/>
    </source>
</evidence>
<evidence type="ECO:0000256" key="9">
    <source>
        <dbReference type="ARBA" id="ARBA00022960"/>
    </source>
</evidence>
<feature type="active site" evidence="13">
    <location>
        <position position="120"/>
    </location>
</feature>
<name>A0A4U8QBZ5_9FIRM</name>
<dbReference type="InterPro" id="IPR001967">
    <property type="entry name" value="Peptidase_S11_N"/>
</dbReference>
<dbReference type="AlphaFoldDB" id="A0A4U8QBZ5"/>
<dbReference type="InterPro" id="IPR015956">
    <property type="entry name" value="Peniciliin-bd_prot_C_sf"/>
</dbReference>
<comment type="function">
    <text evidence="1">Removes C-terminal D-alanyl residues from sugar-peptide cell wall precursors.</text>
</comment>
<dbReference type="EC" id="3.4.16.4" evidence="4"/>
<dbReference type="PANTHER" id="PTHR21581">
    <property type="entry name" value="D-ALANYL-D-ALANINE CARBOXYPEPTIDASE"/>
    <property type="match status" value="1"/>
</dbReference>
<dbReference type="PRINTS" id="PR00725">
    <property type="entry name" value="DADACBPTASE1"/>
</dbReference>
<comment type="caution">
    <text evidence="18">The sequence shown here is derived from an EMBL/GenBank/DDBJ whole genome shotgun (WGS) entry which is preliminary data.</text>
</comment>
<feature type="active site" description="Acyl-ester intermediate" evidence="13">
    <location>
        <position position="65"/>
    </location>
</feature>
<evidence type="ECO:0000256" key="1">
    <source>
        <dbReference type="ARBA" id="ARBA00003217"/>
    </source>
</evidence>
<keyword evidence="11" id="KW-0961">Cell wall biogenesis/degradation</keyword>
<dbReference type="SMART" id="SM00936">
    <property type="entry name" value="PBP5_C"/>
    <property type="match status" value="1"/>
</dbReference>
<evidence type="ECO:0000256" key="7">
    <source>
        <dbReference type="ARBA" id="ARBA00022729"/>
    </source>
</evidence>
<dbReference type="GO" id="GO:0071555">
    <property type="term" value="P:cell wall organization"/>
    <property type="evidence" value="ECO:0007669"/>
    <property type="project" value="UniProtKB-KW"/>
</dbReference>
<dbReference type="Gene3D" id="3.40.710.10">
    <property type="entry name" value="DD-peptidase/beta-lactamase superfamily"/>
    <property type="match status" value="1"/>
</dbReference>
<evidence type="ECO:0000256" key="3">
    <source>
        <dbReference type="ARBA" id="ARBA00007164"/>
    </source>
</evidence>
<comment type="similarity">
    <text evidence="3 15">Belongs to the peptidase S11 family.</text>
</comment>
<comment type="pathway">
    <text evidence="2">Cell wall biogenesis; peptidoglycan biosynthesis.</text>
</comment>
<keyword evidence="9" id="KW-0133">Cell shape</keyword>
<evidence type="ECO:0000256" key="16">
    <source>
        <dbReference type="SAM" id="SignalP"/>
    </source>
</evidence>
<feature type="domain" description="Peptidase S11 D-Ala-D-Ala carboxypeptidase A C-terminal" evidence="17">
    <location>
        <begin position="302"/>
        <end position="396"/>
    </location>
</feature>
<feature type="chain" id="PRO_5039715957" description="serine-type D-Ala-D-Ala carboxypeptidase" evidence="16">
    <location>
        <begin position="22"/>
        <end position="412"/>
    </location>
</feature>
<feature type="signal peptide" evidence="16">
    <location>
        <begin position="1"/>
        <end position="21"/>
    </location>
</feature>
<dbReference type="GO" id="GO:0009002">
    <property type="term" value="F:serine-type D-Ala-D-Ala carboxypeptidase activity"/>
    <property type="evidence" value="ECO:0007669"/>
    <property type="project" value="UniProtKB-EC"/>
</dbReference>
<dbReference type="GO" id="GO:0008360">
    <property type="term" value="P:regulation of cell shape"/>
    <property type="evidence" value="ECO:0007669"/>
    <property type="project" value="UniProtKB-KW"/>
</dbReference>
<sequence length="412" mass="45522" precursor="true">MKKITAILLILLLSISGNRLAVLAAEDQTPEELNNLYARSAVLMDGDTGRILYGKNENDVMPMASTTKIMTCILTLEKGDLDSVVTASSLAASQPKVRLGMNTGERFYLKDLLYALMLESFNDAAVAIAEHLGGSVQGFADMMNAKAKEIGCTDTYFISPNGLDATDEKGTHSTTAANLARIMKYCITESPQKDMFLKITRAANHSFANADQTRNFSCVNHNAFLSMMEGALSGKTGFTNNAGYCYVGALKKDGKTFIVALLACGWPNNKSYKWSDTRKLMNYGLRHYDFKEIHIGNEPGVFVASDVIKPLKVESGIPESQNLQDTAFVNTSLKCSKDDTIKMLLSENEKITADYQMKEQLTAPVKSNTEIGKVTYYLNGKPLREYPIITTQNIEKLDFSWCLDKIWGWFAA</sequence>
<accession>A0A4U8QBZ5</accession>
<protein>
    <recommendedName>
        <fullName evidence="4">serine-type D-Ala-D-Ala carboxypeptidase</fullName>
        <ecNumber evidence="4">3.4.16.4</ecNumber>
    </recommendedName>
</protein>
<organism evidence="18 19">
    <name type="scientific">Robinsoniella peoriensis</name>
    <dbReference type="NCBI Taxonomy" id="180332"/>
    <lineage>
        <taxon>Bacteria</taxon>
        <taxon>Bacillati</taxon>
        <taxon>Bacillota</taxon>
        <taxon>Clostridia</taxon>
        <taxon>Lachnospirales</taxon>
        <taxon>Lachnospiraceae</taxon>
        <taxon>Robinsoniella</taxon>
    </lineage>
</organism>